<evidence type="ECO:0000313" key="2">
    <source>
        <dbReference type="Proteomes" id="UP000075260"/>
    </source>
</evidence>
<proteinExistence type="predicted"/>
<name>A0A150QC67_SORCE</name>
<reference evidence="1 2" key="1">
    <citation type="submission" date="2014-02" db="EMBL/GenBank/DDBJ databases">
        <title>The small core and large imbalanced accessory genome model reveals a collaborative survival strategy of Sorangium cellulosum strains in nature.</title>
        <authorList>
            <person name="Han K."/>
            <person name="Peng R."/>
            <person name="Blom J."/>
            <person name="Li Y.-Z."/>
        </authorList>
    </citation>
    <scope>NUCLEOTIDE SEQUENCE [LARGE SCALE GENOMIC DNA]</scope>
    <source>
        <strain evidence="1 2">So0008-312</strain>
    </source>
</reference>
<dbReference type="EMBL" id="JEMA01000824">
    <property type="protein sequence ID" value="KYF65567.1"/>
    <property type="molecule type" value="Genomic_DNA"/>
</dbReference>
<dbReference type="OrthoDB" id="5379865at2"/>
<accession>A0A150QC67</accession>
<dbReference type="Proteomes" id="UP000075260">
    <property type="component" value="Unassembled WGS sequence"/>
</dbReference>
<sequence>MARLEQLGIRVDHGAFIAETPRFGSAVRWARETWLPFAPAHADVHARDFITLAACELWKRWRPEPPSQESLHELLVLGEDHADREDDIAATEHWIRFWRALQPLLTPELRTTSAAGELLEVDASVLFNWASDFSMVATYVAGQDAAVGLRAAEVQGEILAQFSAEQESWRLPLVCDRAEVLYVAGERIEAERILREQIEAHPTSAGAYVRLAELWAPYGIDDREAITRALALLVQAAARPVEDAASWDLDVRIKALRKQLQACGGDGRKAATA</sequence>
<dbReference type="AlphaFoldDB" id="A0A150QC67"/>
<gene>
    <name evidence="1" type="ORF">BE15_42235</name>
</gene>
<evidence type="ECO:0008006" key="3">
    <source>
        <dbReference type="Google" id="ProtNLM"/>
    </source>
</evidence>
<evidence type="ECO:0000313" key="1">
    <source>
        <dbReference type="EMBL" id="KYF65567.1"/>
    </source>
</evidence>
<comment type="caution">
    <text evidence="1">The sequence shown here is derived from an EMBL/GenBank/DDBJ whole genome shotgun (WGS) entry which is preliminary data.</text>
</comment>
<dbReference type="RefSeq" id="WP_061611034.1">
    <property type="nucleotide sequence ID" value="NZ_JEMA01000824.1"/>
</dbReference>
<protein>
    <recommendedName>
        <fullName evidence="3">Tetratricopeptide repeat protein</fullName>
    </recommendedName>
</protein>
<organism evidence="1 2">
    <name type="scientific">Sorangium cellulosum</name>
    <name type="common">Polyangium cellulosum</name>
    <dbReference type="NCBI Taxonomy" id="56"/>
    <lineage>
        <taxon>Bacteria</taxon>
        <taxon>Pseudomonadati</taxon>
        <taxon>Myxococcota</taxon>
        <taxon>Polyangia</taxon>
        <taxon>Polyangiales</taxon>
        <taxon>Polyangiaceae</taxon>
        <taxon>Sorangium</taxon>
    </lineage>
</organism>